<keyword evidence="6 8" id="KW-0326">Glycosidase</keyword>
<feature type="active site" evidence="8">
    <location>
        <position position="478"/>
    </location>
</feature>
<dbReference type="SUPFAM" id="SSF48208">
    <property type="entry name" value="Six-hairpin glycosidases"/>
    <property type="match status" value="1"/>
</dbReference>
<protein>
    <recommendedName>
        <fullName evidence="9">Endoglucanase</fullName>
        <ecNumber evidence="9">3.2.1.4</ecNumber>
    </recommendedName>
</protein>
<evidence type="ECO:0000256" key="7">
    <source>
        <dbReference type="ARBA" id="ARBA00023326"/>
    </source>
</evidence>
<comment type="caution">
    <text evidence="13">The sequence shown here is derived from an EMBL/GenBank/DDBJ whole genome shotgun (WGS) entry which is preliminary data.</text>
</comment>
<name>A0A6A3BPQ6_HIBSY</name>
<keyword evidence="7 8" id="KW-0624">Polysaccharide degradation</keyword>
<comment type="similarity">
    <text evidence="2 8 9">Belongs to the glycosyl hydrolase 9 (cellulase E) family.</text>
</comment>
<keyword evidence="5 8" id="KW-0119">Carbohydrate metabolism</keyword>
<evidence type="ECO:0000259" key="12">
    <source>
        <dbReference type="Pfam" id="PF00759"/>
    </source>
</evidence>
<evidence type="ECO:0000256" key="1">
    <source>
        <dbReference type="ARBA" id="ARBA00000966"/>
    </source>
</evidence>
<dbReference type="Proteomes" id="UP000436088">
    <property type="component" value="Unassembled WGS sequence"/>
</dbReference>
<evidence type="ECO:0000256" key="4">
    <source>
        <dbReference type="ARBA" id="ARBA00023001"/>
    </source>
</evidence>
<evidence type="ECO:0000313" key="13">
    <source>
        <dbReference type="EMBL" id="KAE8718623.1"/>
    </source>
</evidence>
<accession>A0A6A3BPQ6</accession>
<evidence type="ECO:0000313" key="14">
    <source>
        <dbReference type="Proteomes" id="UP000436088"/>
    </source>
</evidence>
<dbReference type="AlphaFoldDB" id="A0A6A3BPQ6"/>
<dbReference type="GO" id="GO:0030245">
    <property type="term" value="P:cellulose catabolic process"/>
    <property type="evidence" value="ECO:0007669"/>
    <property type="project" value="UniProtKB-KW"/>
</dbReference>
<dbReference type="EC" id="3.2.1.4" evidence="9"/>
<keyword evidence="4 9" id="KW-0136">Cellulose degradation</keyword>
<dbReference type="InterPro" id="IPR008928">
    <property type="entry name" value="6-hairpin_glycosidase_sf"/>
</dbReference>
<evidence type="ECO:0000256" key="5">
    <source>
        <dbReference type="ARBA" id="ARBA00023277"/>
    </source>
</evidence>
<reference evidence="13" key="1">
    <citation type="submission" date="2019-09" db="EMBL/GenBank/DDBJ databases">
        <title>Draft genome information of white flower Hibiscus syriacus.</title>
        <authorList>
            <person name="Kim Y.-M."/>
        </authorList>
    </citation>
    <scope>NUCLEOTIDE SEQUENCE [LARGE SCALE GENOMIC DNA]</scope>
    <source>
        <strain evidence="13">YM2019G1</strain>
    </source>
</reference>
<dbReference type="InterPro" id="IPR012341">
    <property type="entry name" value="6hp_glycosidase-like_sf"/>
</dbReference>
<evidence type="ECO:0000256" key="8">
    <source>
        <dbReference type="PROSITE-ProRule" id="PRU10059"/>
    </source>
</evidence>
<feature type="region of interest" description="Disordered" evidence="10">
    <location>
        <begin position="198"/>
        <end position="218"/>
    </location>
</feature>
<feature type="compositionally biased region" description="Polar residues" evidence="10">
    <location>
        <begin position="202"/>
        <end position="214"/>
    </location>
</feature>
<keyword evidence="11" id="KW-0472">Membrane</keyword>
<sequence>MASSSTYAEKHSETSSFLPSASKWNSELDVSLPSPYSKSYDFELLIADKTHYKRFLYISFALAFLVLTLGLVLHFLPQKNHHHRHSNNLTLAVNRALTFFDAQKSGSYPSNSPISFRGSSGLQDGNSSNIHADLVGGFYDSGNNIKFTFPTAYTITLLSWSVIEYHRKYADIGELEHIKDVIKWGSDYLLKVFVPPSEKSDSTVGSAGNNTKNRVPNDINCWQRPEDMSYKRPVSVCNETASDLAGEIIAALSAASIVFKQDNGYSLGLVQTAEKIYEIIEKAERNRRGVTYTTIDACGGEARKFYDSSGYKDELVWGGTWLFFATGNHTYLDYATAHFAAATDNETIDDKGIFYWNNKISANAVIGINMFHYNLVHTLQGLLNSFLVVFAFVGGLILLRPDNGGLLQFAATASFLGKLYNDYLTLLHISGWNCSDGGFSLEMLQSFSTSQINYILGDNPRKMSYMVGFGDQYPTRVHHRSASIPWDGQYHSCAEGGRWLNSQDPNPNTISGAMVAGPDRFDDFSDERVKPWFTEPSIASNAGLVAALIAHHDPPHPSSASNTPNLGLDLMGIFEKVHFKS</sequence>
<dbReference type="PROSITE" id="PS00592">
    <property type="entry name" value="GH9_2"/>
    <property type="match status" value="1"/>
</dbReference>
<feature type="domain" description="Glycoside hydrolase family 9" evidence="12">
    <location>
        <begin position="92"/>
        <end position="548"/>
    </location>
</feature>
<dbReference type="Pfam" id="PF00759">
    <property type="entry name" value="Glyco_hydro_9"/>
    <property type="match status" value="1"/>
</dbReference>
<gene>
    <name evidence="13" type="ORF">F3Y22_tig00110009pilonHSYRG00273</name>
</gene>
<dbReference type="InterPro" id="IPR018221">
    <property type="entry name" value="Glyco_hydro_9_His_AS"/>
</dbReference>
<keyword evidence="11" id="KW-0812">Transmembrane</keyword>
<dbReference type="InterPro" id="IPR001701">
    <property type="entry name" value="Glyco_hydro_9"/>
</dbReference>
<evidence type="ECO:0000256" key="10">
    <source>
        <dbReference type="SAM" id="MobiDB-lite"/>
    </source>
</evidence>
<evidence type="ECO:0000256" key="11">
    <source>
        <dbReference type="SAM" id="Phobius"/>
    </source>
</evidence>
<evidence type="ECO:0000256" key="2">
    <source>
        <dbReference type="ARBA" id="ARBA00007072"/>
    </source>
</evidence>
<feature type="transmembrane region" description="Helical" evidence="11">
    <location>
        <begin position="55"/>
        <end position="76"/>
    </location>
</feature>
<evidence type="ECO:0000256" key="3">
    <source>
        <dbReference type="ARBA" id="ARBA00022801"/>
    </source>
</evidence>
<dbReference type="EMBL" id="VEPZ02000810">
    <property type="protein sequence ID" value="KAE8718623.1"/>
    <property type="molecule type" value="Genomic_DNA"/>
</dbReference>
<dbReference type="Gene3D" id="1.50.10.10">
    <property type="match status" value="1"/>
</dbReference>
<keyword evidence="14" id="KW-1185">Reference proteome</keyword>
<comment type="catalytic activity">
    <reaction evidence="1 9">
        <text>Endohydrolysis of (1-&gt;4)-beta-D-glucosidic linkages in cellulose, lichenin and cereal beta-D-glucans.</text>
        <dbReference type="EC" id="3.2.1.4"/>
    </reaction>
</comment>
<organism evidence="13 14">
    <name type="scientific">Hibiscus syriacus</name>
    <name type="common">Rose of Sharon</name>
    <dbReference type="NCBI Taxonomy" id="106335"/>
    <lineage>
        <taxon>Eukaryota</taxon>
        <taxon>Viridiplantae</taxon>
        <taxon>Streptophyta</taxon>
        <taxon>Embryophyta</taxon>
        <taxon>Tracheophyta</taxon>
        <taxon>Spermatophyta</taxon>
        <taxon>Magnoliopsida</taxon>
        <taxon>eudicotyledons</taxon>
        <taxon>Gunneridae</taxon>
        <taxon>Pentapetalae</taxon>
        <taxon>rosids</taxon>
        <taxon>malvids</taxon>
        <taxon>Malvales</taxon>
        <taxon>Malvaceae</taxon>
        <taxon>Malvoideae</taxon>
        <taxon>Hibiscus</taxon>
    </lineage>
</organism>
<proteinExistence type="inferred from homology"/>
<evidence type="ECO:0000256" key="9">
    <source>
        <dbReference type="RuleBase" id="RU361166"/>
    </source>
</evidence>
<keyword evidence="3 8" id="KW-0378">Hydrolase</keyword>
<evidence type="ECO:0000256" key="6">
    <source>
        <dbReference type="ARBA" id="ARBA00023295"/>
    </source>
</evidence>
<keyword evidence="11" id="KW-1133">Transmembrane helix</keyword>
<dbReference type="PANTHER" id="PTHR22298">
    <property type="entry name" value="ENDO-1,4-BETA-GLUCANASE"/>
    <property type="match status" value="1"/>
</dbReference>
<dbReference type="GO" id="GO:0008810">
    <property type="term" value="F:cellulase activity"/>
    <property type="evidence" value="ECO:0007669"/>
    <property type="project" value="UniProtKB-EC"/>
</dbReference>